<sequence>MDATLESLELELNIHKKLLSIFQVGDFYYFIFNVAEANFEFISAEVGSVLGYDPNTITANEFLENIHLEDQPYFLNFENCLNVFFRKLQPNQIENYKVCYDFRVKNKNGKYVRILHQLVALQYDESYNITRTLGIHTDISHLKTNGIPVLSFIGLNDEPSFINVKPEMIYLPVKEFFSKREKQILKYLCEGKNSSEISIALYISKFTVDTHRKNMLMKTNTRSAVALVMKSLHEGWI</sequence>
<dbReference type="PROSITE" id="PS00622">
    <property type="entry name" value="HTH_LUXR_1"/>
    <property type="match status" value="1"/>
</dbReference>
<dbReference type="SUPFAM" id="SSF55785">
    <property type="entry name" value="PYP-like sensor domain (PAS domain)"/>
    <property type="match status" value="1"/>
</dbReference>
<evidence type="ECO:0000256" key="2">
    <source>
        <dbReference type="ARBA" id="ARBA00023125"/>
    </source>
</evidence>
<name>A0A2S1LUF4_9FLAO</name>
<dbReference type="SMART" id="SM00421">
    <property type="entry name" value="HTH_LUXR"/>
    <property type="match status" value="1"/>
</dbReference>
<dbReference type="OrthoDB" id="965844at2"/>
<dbReference type="AlphaFoldDB" id="A0A2S1LUF4"/>
<dbReference type="GO" id="GO:0003677">
    <property type="term" value="F:DNA binding"/>
    <property type="evidence" value="ECO:0007669"/>
    <property type="project" value="UniProtKB-KW"/>
</dbReference>
<dbReference type="Gene3D" id="1.10.10.10">
    <property type="entry name" value="Winged helix-like DNA-binding domain superfamily/Winged helix DNA-binding domain"/>
    <property type="match status" value="1"/>
</dbReference>
<dbReference type="InterPro" id="IPR000014">
    <property type="entry name" value="PAS"/>
</dbReference>
<protein>
    <recommendedName>
        <fullName evidence="4">HTH luxR-type domain-containing protein</fullName>
    </recommendedName>
</protein>
<dbReference type="CDD" id="cd00130">
    <property type="entry name" value="PAS"/>
    <property type="match status" value="1"/>
</dbReference>
<proteinExistence type="predicted"/>
<dbReference type="CDD" id="cd06170">
    <property type="entry name" value="LuxR_C_like"/>
    <property type="match status" value="1"/>
</dbReference>
<dbReference type="InterPro" id="IPR035965">
    <property type="entry name" value="PAS-like_dom_sf"/>
</dbReference>
<dbReference type="KEGG" id="fki:FK004_17735"/>
<dbReference type="PANTHER" id="PTHR44688:SF16">
    <property type="entry name" value="DNA-BINDING TRANSCRIPTIONAL ACTIVATOR DEVR_DOSR"/>
    <property type="match status" value="1"/>
</dbReference>
<gene>
    <name evidence="5" type="ORF">FK004_17735</name>
</gene>
<dbReference type="EMBL" id="CP020919">
    <property type="protein sequence ID" value="AWG27387.1"/>
    <property type="molecule type" value="Genomic_DNA"/>
</dbReference>
<dbReference type="Proteomes" id="UP000244677">
    <property type="component" value="Chromosome"/>
</dbReference>
<dbReference type="InterPro" id="IPR013655">
    <property type="entry name" value="PAS_fold_3"/>
</dbReference>
<dbReference type="InterPro" id="IPR016032">
    <property type="entry name" value="Sig_transdc_resp-reg_C-effctor"/>
</dbReference>
<evidence type="ECO:0000256" key="1">
    <source>
        <dbReference type="ARBA" id="ARBA00023015"/>
    </source>
</evidence>
<dbReference type="GO" id="GO:0006355">
    <property type="term" value="P:regulation of DNA-templated transcription"/>
    <property type="evidence" value="ECO:0007669"/>
    <property type="project" value="InterPro"/>
</dbReference>
<evidence type="ECO:0000313" key="6">
    <source>
        <dbReference type="Proteomes" id="UP000244677"/>
    </source>
</evidence>
<dbReference type="SUPFAM" id="SSF46894">
    <property type="entry name" value="C-terminal effector domain of the bipartite response regulators"/>
    <property type="match status" value="1"/>
</dbReference>
<dbReference type="Gene3D" id="3.30.450.20">
    <property type="entry name" value="PAS domain"/>
    <property type="match status" value="1"/>
</dbReference>
<dbReference type="InterPro" id="IPR000792">
    <property type="entry name" value="Tscrpt_reg_LuxR_C"/>
</dbReference>
<keyword evidence="2" id="KW-0238">DNA-binding</keyword>
<dbReference type="PROSITE" id="PS50043">
    <property type="entry name" value="HTH_LUXR_2"/>
    <property type="match status" value="1"/>
</dbReference>
<evidence type="ECO:0000313" key="5">
    <source>
        <dbReference type="EMBL" id="AWG27387.1"/>
    </source>
</evidence>
<evidence type="ECO:0000259" key="4">
    <source>
        <dbReference type="PROSITE" id="PS50043"/>
    </source>
</evidence>
<dbReference type="PRINTS" id="PR00038">
    <property type="entry name" value="HTHLUXR"/>
</dbReference>
<reference evidence="5 6" key="1">
    <citation type="submission" date="2017-04" db="EMBL/GenBank/DDBJ databases">
        <title>Complete genome sequence of Flavobacterium kingsejong AJ004.</title>
        <authorList>
            <person name="Lee P.C."/>
        </authorList>
    </citation>
    <scope>NUCLEOTIDE SEQUENCE [LARGE SCALE GENOMIC DNA]</scope>
    <source>
        <strain evidence="5 6">AJ004</strain>
    </source>
</reference>
<organism evidence="5 6">
    <name type="scientific">Flavobacterium kingsejongi</name>
    <dbReference type="NCBI Taxonomy" id="1678728"/>
    <lineage>
        <taxon>Bacteria</taxon>
        <taxon>Pseudomonadati</taxon>
        <taxon>Bacteroidota</taxon>
        <taxon>Flavobacteriia</taxon>
        <taxon>Flavobacteriales</taxon>
        <taxon>Flavobacteriaceae</taxon>
        <taxon>Flavobacterium</taxon>
    </lineage>
</organism>
<keyword evidence="3" id="KW-0804">Transcription</keyword>
<dbReference type="Pfam" id="PF08447">
    <property type="entry name" value="PAS_3"/>
    <property type="match status" value="1"/>
</dbReference>
<feature type="domain" description="HTH luxR-type" evidence="4">
    <location>
        <begin position="170"/>
        <end position="235"/>
    </location>
</feature>
<dbReference type="InterPro" id="IPR036388">
    <property type="entry name" value="WH-like_DNA-bd_sf"/>
</dbReference>
<evidence type="ECO:0000256" key="3">
    <source>
        <dbReference type="ARBA" id="ARBA00023163"/>
    </source>
</evidence>
<accession>A0A2S1LUF4</accession>
<keyword evidence="6" id="KW-1185">Reference proteome</keyword>
<keyword evidence="1" id="KW-0805">Transcription regulation</keyword>
<dbReference type="PANTHER" id="PTHR44688">
    <property type="entry name" value="DNA-BINDING TRANSCRIPTIONAL ACTIVATOR DEVR_DOSR"/>
    <property type="match status" value="1"/>
</dbReference>
<dbReference type="Pfam" id="PF00196">
    <property type="entry name" value="GerE"/>
    <property type="match status" value="1"/>
</dbReference>